<dbReference type="AlphaFoldDB" id="A0A7X5LIM1"/>
<dbReference type="Proteomes" id="UP000470213">
    <property type="component" value="Unassembled WGS sequence"/>
</dbReference>
<dbReference type="FunFam" id="3.20.10.10:FF:000002">
    <property type="entry name" value="D-alanine aminotransferase"/>
    <property type="match status" value="1"/>
</dbReference>
<dbReference type="GO" id="GO:0046656">
    <property type="term" value="P:folic acid biosynthetic process"/>
    <property type="evidence" value="ECO:0007669"/>
    <property type="project" value="UniProtKB-KW"/>
</dbReference>
<organism evidence="13 14">
    <name type="scientific">Alteromonas profundi</name>
    <dbReference type="NCBI Taxonomy" id="2696062"/>
    <lineage>
        <taxon>Bacteria</taxon>
        <taxon>Pseudomonadati</taxon>
        <taxon>Pseudomonadota</taxon>
        <taxon>Gammaproteobacteria</taxon>
        <taxon>Alteromonadales</taxon>
        <taxon>Alteromonadaceae</taxon>
        <taxon>Alteromonas/Salinimonas group</taxon>
        <taxon>Alteromonas</taxon>
    </lineage>
</organism>
<dbReference type="Pfam" id="PF01063">
    <property type="entry name" value="Aminotran_4"/>
    <property type="match status" value="1"/>
</dbReference>
<dbReference type="GO" id="GO:0008153">
    <property type="term" value="P:4-aminobenzoate biosynthetic process"/>
    <property type="evidence" value="ECO:0007669"/>
    <property type="project" value="UniProtKB-UniRule"/>
</dbReference>
<accession>A0A7X5LIM1</accession>
<dbReference type="NCBIfam" id="TIGR03461">
    <property type="entry name" value="pabC_Proteo"/>
    <property type="match status" value="1"/>
</dbReference>
<dbReference type="InterPro" id="IPR043132">
    <property type="entry name" value="BCAT-like_C"/>
</dbReference>
<dbReference type="Gene3D" id="3.30.470.10">
    <property type="match status" value="1"/>
</dbReference>
<dbReference type="GO" id="GO:0030170">
    <property type="term" value="F:pyridoxal phosphate binding"/>
    <property type="evidence" value="ECO:0007669"/>
    <property type="project" value="InterPro"/>
</dbReference>
<protein>
    <recommendedName>
        <fullName evidence="11 12">Aminodeoxychorismate lyase</fullName>
        <ecNumber evidence="8 12">4.1.3.38</ecNumber>
    </recommendedName>
</protein>
<dbReference type="PANTHER" id="PTHR42743:SF2">
    <property type="entry name" value="AMINODEOXYCHORISMATE LYASE"/>
    <property type="match status" value="1"/>
</dbReference>
<dbReference type="InterPro" id="IPR050571">
    <property type="entry name" value="Class-IV_PLP-Dep_Aminotrnsfr"/>
</dbReference>
<evidence type="ECO:0000256" key="5">
    <source>
        <dbReference type="ARBA" id="ARBA00022909"/>
    </source>
</evidence>
<dbReference type="InterPro" id="IPR043131">
    <property type="entry name" value="BCAT-like_N"/>
</dbReference>
<dbReference type="PANTHER" id="PTHR42743">
    <property type="entry name" value="AMINO-ACID AMINOTRANSFERASE"/>
    <property type="match status" value="1"/>
</dbReference>
<dbReference type="GO" id="GO:0008696">
    <property type="term" value="F:4-amino-4-deoxychorismate lyase activity"/>
    <property type="evidence" value="ECO:0007669"/>
    <property type="project" value="UniProtKB-UniRule"/>
</dbReference>
<dbReference type="InterPro" id="IPR036038">
    <property type="entry name" value="Aminotransferase-like"/>
</dbReference>
<keyword evidence="14" id="KW-1185">Reference proteome</keyword>
<comment type="similarity">
    <text evidence="2">Belongs to the class-IV pyridoxal-phosphate-dependent aminotransferase family.</text>
</comment>
<evidence type="ECO:0000256" key="1">
    <source>
        <dbReference type="ARBA" id="ARBA00001933"/>
    </source>
</evidence>
<evidence type="ECO:0000256" key="12">
    <source>
        <dbReference type="NCBIfam" id="TIGR03461"/>
    </source>
</evidence>
<comment type="function">
    <text evidence="10">Involved in the biosynthesis of p-aminobenzoate (PABA), a precursor of tetrahydrofolate. Converts 4-amino-4-deoxychorismate into 4-aminobenzoate (PABA) and pyruvate.</text>
</comment>
<evidence type="ECO:0000256" key="8">
    <source>
        <dbReference type="ARBA" id="ARBA00035676"/>
    </source>
</evidence>
<evidence type="ECO:0000256" key="4">
    <source>
        <dbReference type="ARBA" id="ARBA00022898"/>
    </source>
</evidence>
<dbReference type="SUPFAM" id="SSF56752">
    <property type="entry name" value="D-aminoacid aminotransferase-like PLP-dependent enzymes"/>
    <property type="match status" value="1"/>
</dbReference>
<sequence length="280" mass="30629">MYILANNAAISPSDRAFNYGDGVFTTMHVVGRQVRLLDYHLRRVNHDAQALGIALNCVELATAINQFVAGHGSEQYVLKVHVCAGEGGRGYARDPKKPSLVRFSVHDYPVHYANVKQRGAKLICADTRLAIQPALAGIKHMNRLEQVLIKQEVINRDADDALVFDTNNHVIEASAGNVFFHNGVHWCTPELGGCGVNGVVRQYLLDAANKAEKPIEQGSYTIEDIASAHALVITNALMGVMPVTIIHLGDAGQLSFNGTDGQWLDSLLLKKYQEENANFT</sequence>
<dbReference type="InterPro" id="IPR001544">
    <property type="entry name" value="Aminotrans_IV"/>
</dbReference>
<evidence type="ECO:0000256" key="2">
    <source>
        <dbReference type="ARBA" id="ARBA00009320"/>
    </source>
</evidence>
<evidence type="ECO:0000256" key="6">
    <source>
        <dbReference type="ARBA" id="ARBA00023239"/>
    </source>
</evidence>
<comment type="cofactor">
    <cofactor evidence="1">
        <name>pyridoxal 5'-phosphate</name>
        <dbReference type="ChEBI" id="CHEBI:597326"/>
    </cofactor>
</comment>
<gene>
    <name evidence="13" type="primary">pabC</name>
    <name evidence="13" type="ORF">GTH32_02395</name>
</gene>
<dbReference type="RefSeq" id="WP_163083629.1">
    <property type="nucleotide sequence ID" value="NZ_JAAAWN010000002.1"/>
</dbReference>
<comment type="subunit">
    <text evidence="3">Homodimer.</text>
</comment>
<keyword evidence="4" id="KW-0663">Pyridoxal phosphate</keyword>
<dbReference type="GO" id="GO:0005829">
    <property type="term" value="C:cytosol"/>
    <property type="evidence" value="ECO:0007669"/>
    <property type="project" value="TreeGrafter"/>
</dbReference>
<evidence type="ECO:0000256" key="11">
    <source>
        <dbReference type="ARBA" id="ARBA00069174"/>
    </source>
</evidence>
<evidence type="ECO:0000256" key="7">
    <source>
        <dbReference type="ARBA" id="ARBA00035633"/>
    </source>
</evidence>
<comment type="caution">
    <text evidence="13">The sequence shown here is derived from an EMBL/GenBank/DDBJ whole genome shotgun (WGS) entry which is preliminary data.</text>
</comment>
<dbReference type="InterPro" id="IPR017824">
    <property type="entry name" value="Aminodeoxychorismate_lyase_IV"/>
</dbReference>
<comment type="catalytic activity">
    <reaction evidence="9">
        <text>4-amino-4-deoxychorismate = 4-aminobenzoate + pyruvate + H(+)</text>
        <dbReference type="Rhea" id="RHEA:16201"/>
        <dbReference type="ChEBI" id="CHEBI:15361"/>
        <dbReference type="ChEBI" id="CHEBI:15378"/>
        <dbReference type="ChEBI" id="CHEBI:17836"/>
        <dbReference type="ChEBI" id="CHEBI:58406"/>
        <dbReference type="EC" id="4.1.3.38"/>
    </reaction>
</comment>
<name>A0A7X5LIM1_9ALTE</name>
<evidence type="ECO:0000313" key="13">
    <source>
        <dbReference type="EMBL" id="NDV90042.1"/>
    </source>
</evidence>
<keyword evidence="6 13" id="KW-0456">Lyase</keyword>
<evidence type="ECO:0000256" key="10">
    <source>
        <dbReference type="ARBA" id="ARBA00054027"/>
    </source>
</evidence>
<dbReference type="Gene3D" id="3.20.10.10">
    <property type="entry name" value="D-amino Acid Aminotransferase, subunit A, domain 2"/>
    <property type="match status" value="1"/>
</dbReference>
<reference evidence="13 14" key="1">
    <citation type="submission" date="2020-01" db="EMBL/GenBank/DDBJ databases">
        <authorList>
            <person name="Chen J."/>
            <person name="Zhu S."/>
            <person name="Yang J."/>
        </authorList>
    </citation>
    <scope>NUCLEOTIDE SEQUENCE [LARGE SCALE GENOMIC DNA]</scope>
    <source>
        <strain evidence="13 14">345S023</strain>
    </source>
</reference>
<dbReference type="EMBL" id="JAAAWN010000002">
    <property type="protein sequence ID" value="NDV90042.1"/>
    <property type="molecule type" value="Genomic_DNA"/>
</dbReference>
<dbReference type="EC" id="4.1.3.38" evidence="8 12"/>
<evidence type="ECO:0000256" key="3">
    <source>
        <dbReference type="ARBA" id="ARBA00011738"/>
    </source>
</evidence>
<keyword evidence="5" id="KW-0289">Folate biosynthesis</keyword>
<evidence type="ECO:0000313" key="14">
    <source>
        <dbReference type="Proteomes" id="UP000470213"/>
    </source>
</evidence>
<evidence type="ECO:0000256" key="9">
    <source>
        <dbReference type="ARBA" id="ARBA00049529"/>
    </source>
</evidence>
<comment type="pathway">
    <text evidence="7">Cofactor biosynthesis; tetrahydrofolate biosynthesis; 4-aminobenzoate from chorismate: step 2/2.</text>
</comment>
<proteinExistence type="inferred from homology"/>